<name>A0ABD3MDB3_9STRA</name>
<dbReference type="SMART" id="SM00249">
    <property type="entry name" value="PHD"/>
    <property type="match status" value="4"/>
</dbReference>
<evidence type="ECO:0000256" key="1">
    <source>
        <dbReference type="ARBA" id="ARBA00022723"/>
    </source>
</evidence>
<evidence type="ECO:0008006" key="10">
    <source>
        <dbReference type="Google" id="ProtNLM"/>
    </source>
</evidence>
<dbReference type="InterPro" id="IPR013083">
    <property type="entry name" value="Znf_RING/FYVE/PHD"/>
</dbReference>
<feature type="region of interest" description="Disordered" evidence="5">
    <location>
        <begin position="345"/>
        <end position="368"/>
    </location>
</feature>
<feature type="region of interest" description="Disordered" evidence="5">
    <location>
        <begin position="437"/>
        <end position="537"/>
    </location>
</feature>
<dbReference type="SUPFAM" id="SSF57903">
    <property type="entry name" value="FYVE/PHD zinc finger"/>
    <property type="match status" value="1"/>
</dbReference>
<keyword evidence="1" id="KW-0479">Metal-binding</keyword>
<dbReference type="InterPro" id="IPR050701">
    <property type="entry name" value="Histone_Mod_Regulator"/>
</dbReference>
<feature type="domain" description="PHD-type" evidence="6">
    <location>
        <begin position="1161"/>
        <end position="1211"/>
    </location>
</feature>
<gene>
    <name evidence="8" type="ORF">ACHAWU_007847</name>
</gene>
<evidence type="ECO:0000256" key="5">
    <source>
        <dbReference type="SAM" id="MobiDB-lite"/>
    </source>
</evidence>
<feature type="compositionally biased region" description="Polar residues" evidence="5">
    <location>
        <begin position="111"/>
        <end position="124"/>
    </location>
</feature>
<accession>A0ABD3MDB3</accession>
<dbReference type="Proteomes" id="UP001530293">
    <property type="component" value="Unassembled WGS sequence"/>
</dbReference>
<feature type="region of interest" description="Disordered" evidence="5">
    <location>
        <begin position="268"/>
        <end position="315"/>
    </location>
</feature>
<sequence length="1880" mass="208151">MTSSYLPPMQDNATSVESSVGDIKPSLAANNDNDDPNGSSPPSQSQQSCDITCLQCCDNNQEQDETNGLSSGRPSTTTTAATATSLFSSQPPWQQQQQQQGETQKDDTDPKMTTTNNNGSSHSAETNDEKSLPTMKPKHAGKSPRLENSWMRVSNPMLSSMMMVGDHGQSSTTTASSFNKSLKNHDDDGMGVETTTNNGNREQRINYLCGNDHVDDDDSGGIMQEGRNMNGDNRSGGGSEGMDDAAADAIEAMLAMASPLSKPITSSSYEALKHGDGNSEEVDAPTTASDTVRKKRDESNGEGGGGHGEVNVRPHATKTLALVRKNYELNMQHRAEASCTAATTTKASIDPPLHPPKTTTTTTTSTTTKKKIEFLSPQKSKDGRKNLYQRVSVPGDIMSHIDAIPSDHHGMVGLGINPIEQYSASSLEAINGMYPTKKSRRWESSKSKEKKGKKRGHDKISITDKESLLSGKSAPEPKPKRSRGDRKSKGKGKGKKATFAESPSHLTIDHHRANFDGSGDATRPPPSPIRILHPPKNPTSMVRTLPDFTPQPQQHTITTDHRPHRIYNPLLQLPHFPDGNDPPLEEVPQAGELWNISDIHFHDPDTYPISYLANVLGFHVPVDGNGQEFGQPFDSMALERCRDEGEQDAMLIPERGSFCDRIWKGRRPNNQQACSLNDGNGSGDSSLATASAVARGMDYDHDGMHDDRKLTYSDPLYTNILSSYRGYNEDDFKDAGKGYLDEISPHCLEFARQRGVLRDAGLSFRFASDRDEEMLTLLAEKCQWKSHPKHDIATCLRSQSRFCIVAELTSSDGNRTPIAFLQYRFCWYKVEEKRVGNASTEKVAELVIFIDNLVYADAENAATTGGEETSTKVSNELETAKVLLLSLALIHACRSNIWFGMMDSPSALVPFFIKYFRMSNVNRDGLSSVNDVATTVPLVLDIKKCHFKYAVLLLEESLMSGRRVKSLDVYSERMLVQLRAETSNATGEAAQLGGTVFSNSFNDNESLKKAHVRLVRKPDAAEIFSVSTTDCDGDDVIEAMNPIGSFSDIPADWNIVRLFPLDVTSTGERATKSDSVDVAEEIFLAELKKKQSELLALESSVESTAREILSKAYDEHLNFVDSAQRAKRVLDKKKLEEYQAVQTRLQEAELAWQAQLDQDMDAVCDVCFDGEVTPENQIIFCDACNVAVHQRCYGIDQIPSGNYFCHTCTHFEIDKEYLAAKRRDGPPLKITRHPIVCELCPRRQGAFVQVQSAAPTTKAKWVHVGCAKWQGMNYVDDEKTMIEDLTELKQFFKAQGIPCSLCKGTMGALHQCREVGCEKWFHLTCARSFGKCSVQHGENCEGYYDPETLSNPPWTLACPSHSEIDPDAVQEGILPSLSTEQLVAIAEAYPPEPAPPKSFTKMTATERKEYWSDKEKLMEFFGRVTASLDGDKCAVCEFPPDPNIDKRCDKCGVLSHADCADPARGERATCLTCRFTEANSNDTTYEEPRCYMCCHPNSVGPLVRATAKPISMKKWKTNMPSFQRSIFGKNKFCHALCGLWNPGCRTIDGLDTTIDCTNIAMSNGKDFVGHQRRCTLCGLHQGAKVTCSIHGCDGPGGARKKAMYHVTCARQAGLEVKHDGDFSLKCFMHVDCSFVFRARLEDLREIELNRSTSKAFKPYTPITWIHASSLLHASVAILRTLGWAWRWAEWWVASGDNWEPLLEEGQVEEKMTEEELKIVHSTEESRCRDARQCRLAAFGAALRNRDYDKEDGDDQEPLERALTAVLSTTSLVGPLKKKEIDFFVQWLALAYRSKSPVLGFGDDKTPVADDSFCIHQDDGTPKYELGSRPLPGKVEPEKGVFEPPVVEVDDFLKSPLPSPAKKVTKRKKSIDIEAEAEETP</sequence>
<feature type="compositionally biased region" description="Basic and acidic residues" evidence="5">
    <location>
        <begin position="458"/>
        <end position="467"/>
    </location>
</feature>
<proteinExistence type="predicted"/>
<evidence type="ECO:0000256" key="4">
    <source>
        <dbReference type="PROSITE-ProRule" id="PRU00146"/>
    </source>
</evidence>
<evidence type="ECO:0000313" key="9">
    <source>
        <dbReference type="Proteomes" id="UP001530293"/>
    </source>
</evidence>
<dbReference type="InterPro" id="IPR001965">
    <property type="entry name" value="Znf_PHD"/>
</dbReference>
<dbReference type="Pfam" id="PF13832">
    <property type="entry name" value="zf-HC5HC2H_2"/>
    <property type="match status" value="1"/>
</dbReference>
<evidence type="ECO:0000259" key="7">
    <source>
        <dbReference type="PROSITE" id="PS51805"/>
    </source>
</evidence>
<dbReference type="CDD" id="cd15492">
    <property type="entry name" value="PHD_BRPF_JADE_like"/>
    <property type="match status" value="1"/>
</dbReference>
<dbReference type="Pfam" id="PF13831">
    <property type="entry name" value="PHD_2"/>
    <property type="match status" value="1"/>
</dbReference>
<feature type="compositionally biased region" description="Basic residues" evidence="5">
    <location>
        <begin position="448"/>
        <end position="457"/>
    </location>
</feature>
<reference evidence="8 9" key="1">
    <citation type="submission" date="2024-10" db="EMBL/GenBank/DDBJ databases">
        <title>Updated reference genomes for cyclostephanoid diatoms.</title>
        <authorList>
            <person name="Roberts W.R."/>
            <person name="Alverson A.J."/>
        </authorList>
    </citation>
    <scope>NUCLEOTIDE SEQUENCE [LARGE SCALE GENOMIC DNA]</scope>
    <source>
        <strain evidence="8 9">AJA232-27</strain>
    </source>
</reference>
<feature type="region of interest" description="Disordered" evidence="5">
    <location>
        <begin position="1853"/>
        <end position="1880"/>
    </location>
</feature>
<dbReference type="InterPro" id="IPR034732">
    <property type="entry name" value="EPHD"/>
</dbReference>
<dbReference type="PANTHER" id="PTHR13793">
    <property type="entry name" value="PHD FINGER PROTEINS"/>
    <property type="match status" value="1"/>
</dbReference>
<feature type="domain" description="PHD-type" evidence="7">
    <location>
        <begin position="1234"/>
        <end position="1362"/>
    </location>
</feature>
<dbReference type="InterPro" id="IPR011011">
    <property type="entry name" value="Znf_FYVE_PHD"/>
</dbReference>
<dbReference type="InterPro" id="IPR019787">
    <property type="entry name" value="Znf_PHD-finger"/>
</dbReference>
<feature type="compositionally biased region" description="Low complexity" evidence="5">
    <location>
        <begin position="36"/>
        <end position="48"/>
    </location>
</feature>
<evidence type="ECO:0000256" key="2">
    <source>
        <dbReference type="ARBA" id="ARBA00022771"/>
    </source>
</evidence>
<dbReference type="GO" id="GO:0008270">
    <property type="term" value="F:zinc ion binding"/>
    <property type="evidence" value="ECO:0007669"/>
    <property type="project" value="UniProtKB-KW"/>
</dbReference>
<evidence type="ECO:0000313" key="8">
    <source>
        <dbReference type="EMBL" id="KAL3760781.1"/>
    </source>
</evidence>
<feature type="region of interest" description="Disordered" evidence="5">
    <location>
        <begin position="87"/>
        <end position="150"/>
    </location>
</feature>
<evidence type="ECO:0000259" key="6">
    <source>
        <dbReference type="PROSITE" id="PS50016"/>
    </source>
</evidence>
<keyword evidence="3" id="KW-0862">Zinc</keyword>
<feature type="compositionally biased region" description="Polar residues" evidence="5">
    <location>
        <begin position="1"/>
        <end position="18"/>
    </location>
</feature>
<evidence type="ECO:0000256" key="3">
    <source>
        <dbReference type="ARBA" id="ARBA00022833"/>
    </source>
</evidence>
<dbReference type="Gene3D" id="3.30.40.10">
    <property type="entry name" value="Zinc/RING finger domain, C3HC4 (zinc finger)"/>
    <property type="match status" value="3"/>
</dbReference>
<dbReference type="CDD" id="cd15571">
    <property type="entry name" value="ePHD"/>
    <property type="match status" value="1"/>
</dbReference>
<feature type="region of interest" description="Disordered" evidence="5">
    <location>
        <begin position="1"/>
        <end position="49"/>
    </location>
</feature>
<dbReference type="EMBL" id="JALLBG020000171">
    <property type="protein sequence ID" value="KAL3760781.1"/>
    <property type="molecule type" value="Genomic_DNA"/>
</dbReference>
<feature type="compositionally biased region" description="Low complexity" evidence="5">
    <location>
        <begin position="357"/>
        <end position="367"/>
    </location>
</feature>
<keyword evidence="2 4" id="KW-0863">Zinc-finger</keyword>
<feature type="region of interest" description="Disordered" evidence="5">
    <location>
        <begin position="218"/>
        <end position="243"/>
    </location>
</feature>
<keyword evidence="9" id="KW-1185">Reference proteome</keyword>
<feature type="compositionally biased region" description="Basic residues" evidence="5">
    <location>
        <begin position="480"/>
        <end position="496"/>
    </location>
</feature>
<comment type="caution">
    <text evidence="8">The sequence shown here is derived from an EMBL/GenBank/DDBJ whole genome shotgun (WGS) entry which is preliminary data.</text>
</comment>
<dbReference type="PROSITE" id="PS51805">
    <property type="entry name" value="EPHD"/>
    <property type="match status" value="1"/>
</dbReference>
<protein>
    <recommendedName>
        <fullName evidence="10">PHD-type domain-containing protein</fullName>
    </recommendedName>
</protein>
<organism evidence="8 9">
    <name type="scientific">Discostella pseudostelligera</name>
    <dbReference type="NCBI Taxonomy" id="259834"/>
    <lineage>
        <taxon>Eukaryota</taxon>
        <taxon>Sar</taxon>
        <taxon>Stramenopiles</taxon>
        <taxon>Ochrophyta</taxon>
        <taxon>Bacillariophyta</taxon>
        <taxon>Coscinodiscophyceae</taxon>
        <taxon>Thalassiosirophycidae</taxon>
        <taxon>Stephanodiscales</taxon>
        <taxon>Stephanodiscaceae</taxon>
        <taxon>Discostella</taxon>
    </lineage>
</organism>
<dbReference type="PROSITE" id="PS50016">
    <property type="entry name" value="ZF_PHD_2"/>
    <property type="match status" value="1"/>
</dbReference>
<dbReference type="PANTHER" id="PTHR13793:SF107">
    <property type="entry name" value="BROMODOMAIN-CONTAINING PROTEIN HOMOLOG"/>
    <property type="match status" value="1"/>
</dbReference>